<gene>
    <name evidence="1" type="ORF">B6S09_03115</name>
    <name evidence="2" type="ORF">LY04_01136</name>
</gene>
<dbReference type="AlphaFoldDB" id="A0A235CN83"/>
<evidence type="ECO:0000313" key="3">
    <source>
        <dbReference type="Proteomes" id="UP000243640"/>
    </source>
</evidence>
<reference evidence="2 4" key="2">
    <citation type="submission" date="2019-03" db="EMBL/GenBank/DDBJ databases">
        <title>Genomic Encyclopedia of Archaeal and Bacterial Type Strains, Phase II (KMG-II): from individual species to whole genera.</title>
        <authorList>
            <person name="Goeker M."/>
        </authorList>
    </citation>
    <scope>NUCLEOTIDE SEQUENCE [LARGE SCALE GENOMIC DNA]</scope>
    <source>
        <strain evidence="2 4">DSM 15594</strain>
    </source>
</reference>
<dbReference type="RefSeq" id="WP_094277033.1">
    <property type="nucleotide sequence ID" value="NZ_NQJF01000002.1"/>
</dbReference>
<protein>
    <submittedName>
        <fullName evidence="2">Uncharacterized protein DUF1850</fullName>
    </submittedName>
</protein>
<dbReference type="InterPro" id="IPR015001">
    <property type="entry name" value="DUF1850"/>
</dbReference>
<reference evidence="1 3" key="1">
    <citation type="submission" date="2017-08" db="EMBL/GenBank/DDBJ databases">
        <title>Draft Genome Sequence of the Marine Bacterium Oceanimonas baumannii ATCC 700832.</title>
        <authorList>
            <person name="Mcclelland W.D."/>
            <person name="Brennan M.A."/>
            <person name="Trachtenberg A.M."/>
            <person name="Maclea K.S."/>
        </authorList>
    </citation>
    <scope>NUCLEOTIDE SEQUENCE [LARGE SCALE GENOMIC DNA]</scope>
    <source>
        <strain evidence="1 3">ATCC 700832</strain>
    </source>
</reference>
<evidence type="ECO:0000313" key="2">
    <source>
        <dbReference type="EMBL" id="TDW60141.1"/>
    </source>
</evidence>
<evidence type="ECO:0000313" key="1">
    <source>
        <dbReference type="EMBL" id="OYD25844.1"/>
    </source>
</evidence>
<dbReference type="Pfam" id="PF08905">
    <property type="entry name" value="DUF1850"/>
    <property type="match status" value="1"/>
</dbReference>
<keyword evidence="4" id="KW-1185">Reference proteome</keyword>
<name>A0A235CN83_9GAMM</name>
<dbReference type="EMBL" id="SODO01000003">
    <property type="protein sequence ID" value="TDW60141.1"/>
    <property type="molecule type" value="Genomic_DNA"/>
</dbReference>
<accession>A0A235CN83</accession>
<comment type="caution">
    <text evidence="1">The sequence shown here is derived from an EMBL/GenBank/DDBJ whole genome shotgun (WGS) entry which is preliminary data.</text>
</comment>
<sequence length="123" mass="13605">MICLSGANTLVMLLTGSITLSWQHSVEKIRWEEQYQAHPPYLYLTGASVLGSGAGMEPPSDAQLHNGRWYWQPDLKVKEVVLAGSEFTGEYTLCFAAGRCHPLSHWLDTGQQVILSACRPEGD</sequence>
<dbReference type="Proteomes" id="UP000295058">
    <property type="component" value="Unassembled WGS sequence"/>
</dbReference>
<proteinExistence type="predicted"/>
<evidence type="ECO:0000313" key="4">
    <source>
        <dbReference type="Proteomes" id="UP000295058"/>
    </source>
</evidence>
<dbReference type="Proteomes" id="UP000243640">
    <property type="component" value="Unassembled WGS sequence"/>
</dbReference>
<organism evidence="1 3">
    <name type="scientific">Oceanimonas baumannii</name>
    <dbReference type="NCBI Taxonomy" id="129578"/>
    <lineage>
        <taxon>Bacteria</taxon>
        <taxon>Pseudomonadati</taxon>
        <taxon>Pseudomonadota</taxon>
        <taxon>Gammaproteobacteria</taxon>
        <taxon>Aeromonadales</taxon>
        <taxon>Aeromonadaceae</taxon>
        <taxon>Oceanimonas</taxon>
    </lineage>
</organism>
<dbReference type="OrthoDB" id="5298197at2"/>
<dbReference type="EMBL" id="NQJF01000002">
    <property type="protein sequence ID" value="OYD25844.1"/>
    <property type="molecule type" value="Genomic_DNA"/>
</dbReference>